<keyword evidence="3" id="KW-0472">Membrane</keyword>
<keyword evidence="3" id="KW-0812">Transmembrane</keyword>
<dbReference type="InterPro" id="IPR000560">
    <property type="entry name" value="His_Pase_clade-2"/>
</dbReference>
<comment type="caution">
    <text evidence="4">The sequence shown here is derived from an EMBL/GenBank/DDBJ whole genome shotgun (WGS) entry which is preliminary data.</text>
</comment>
<protein>
    <submittedName>
        <fullName evidence="4">Histidine-type phosphatase</fullName>
    </submittedName>
</protein>
<evidence type="ECO:0000313" key="5">
    <source>
        <dbReference type="Proteomes" id="UP001141327"/>
    </source>
</evidence>
<keyword evidence="2" id="KW-0378">Hydrolase</keyword>
<reference evidence="4" key="1">
    <citation type="journal article" date="2022" name="bioRxiv">
        <title>Genomics of Preaxostyla Flagellates Illuminates Evolutionary Transitions and the Path Towards Mitochondrial Loss.</title>
        <authorList>
            <person name="Novak L.V.F."/>
            <person name="Treitli S.C."/>
            <person name="Pyrih J."/>
            <person name="Halakuc P."/>
            <person name="Pipaliya S.V."/>
            <person name="Vacek V."/>
            <person name="Brzon O."/>
            <person name="Soukal P."/>
            <person name="Eme L."/>
            <person name="Dacks J.B."/>
            <person name="Karnkowska A."/>
            <person name="Elias M."/>
            <person name="Hampl V."/>
        </authorList>
    </citation>
    <scope>NUCLEOTIDE SEQUENCE</scope>
    <source>
        <strain evidence="4">RCP-MX</strain>
    </source>
</reference>
<dbReference type="CDD" id="cd07061">
    <property type="entry name" value="HP_HAP_like"/>
    <property type="match status" value="1"/>
</dbReference>
<organism evidence="4 5">
    <name type="scientific">Paratrimastix pyriformis</name>
    <dbReference type="NCBI Taxonomy" id="342808"/>
    <lineage>
        <taxon>Eukaryota</taxon>
        <taxon>Metamonada</taxon>
        <taxon>Preaxostyla</taxon>
        <taxon>Paratrimastigidae</taxon>
        <taxon>Paratrimastix</taxon>
    </lineage>
</organism>
<dbReference type="EMBL" id="JAPMOS010000023">
    <property type="protein sequence ID" value="KAJ4459051.1"/>
    <property type="molecule type" value="Genomic_DNA"/>
</dbReference>
<keyword evidence="3" id="KW-1133">Transmembrane helix</keyword>
<name>A0ABQ8UKU4_9EUKA</name>
<comment type="similarity">
    <text evidence="1">Belongs to the histidine acid phosphatase family.</text>
</comment>
<evidence type="ECO:0000313" key="4">
    <source>
        <dbReference type="EMBL" id="KAJ4459051.1"/>
    </source>
</evidence>
<gene>
    <name evidence="4" type="ORF">PAPYR_5103</name>
</gene>
<dbReference type="InterPro" id="IPR050645">
    <property type="entry name" value="Histidine_acid_phosphatase"/>
</dbReference>
<dbReference type="PANTHER" id="PTHR11567:SF110">
    <property type="entry name" value="2-PHOSPHOXYLOSE PHOSPHATASE 1"/>
    <property type="match status" value="1"/>
</dbReference>
<evidence type="ECO:0000256" key="1">
    <source>
        <dbReference type="ARBA" id="ARBA00005375"/>
    </source>
</evidence>
<keyword evidence="5" id="KW-1185">Reference proteome</keyword>
<evidence type="ECO:0000256" key="2">
    <source>
        <dbReference type="ARBA" id="ARBA00022801"/>
    </source>
</evidence>
<dbReference type="SUPFAM" id="SSF53254">
    <property type="entry name" value="Phosphoglycerate mutase-like"/>
    <property type="match status" value="1"/>
</dbReference>
<dbReference type="PANTHER" id="PTHR11567">
    <property type="entry name" value="ACID PHOSPHATASE-RELATED"/>
    <property type="match status" value="1"/>
</dbReference>
<accession>A0ABQ8UKU4</accession>
<dbReference type="Proteomes" id="UP001141327">
    <property type="component" value="Unassembled WGS sequence"/>
</dbReference>
<dbReference type="Pfam" id="PF00328">
    <property type="entry name" value="His_Phos_2"/>
    <property type="match status" value="2"/>
</dbReference>
<dbReference type="Gene3D" id="3.40.50.1240">
    <property type="entry name" value="Phosphoglycerate mutase-like"/>
    <property type="match status" value="1"/>
</dbReference>
<feature type="transmembrane region" description="Helical" evidence="3">
    <location>
        <begin position="410"/>
        <end position="432"/>
    </location>
</feature>
<proteinExistence type="inferred from homology"/>
<sequence length="453" mass="48939">MLARHGDREPQLQMPLDPTNWTALGELTPIGMNQHYNLGREVVGRYGEIIPRHFSDREIYIRSTNYNRALMSAYSQLQGIFPPGSGPSIEGTTTPALPDSVQVRPQQQRLICFTAGSCPQPVPIVTVPIAAEYLLRPFEICPSALGLLQGLVFERAPFASMWAAQQPLCRTLEGLTGLGPGALADPFTLTMVADTFRVARAKGRPLPAGVTDDIYNRTVTLGEAVFVACMPLEPRWFQLAMGPFADEVPAPTLPPHLYPPLVASSRARHILWPSRFLCLPLLSNMEADLAGSAARRRYRLYSAHDDTIMAYMAAVGQPLTEWLPYAANVVWELHGPDTNHSEAFVRILYNPGPSLAAPRPVPHRGCAGNECTLTQFHQALRAIAAGPGWLGDLCGVEGAPGAGSTFGAGALAATIIEAAALGAVALLSAVAWRARRTFSPSAAPRHAWGRAEF</sequence>
<evidence type="ECO:0000256" key="3">
    <source>
        <dbReference type="SAM" id="Phobius"/>
    </source>
</evidence>
<dbReference type="InterPro" id="IPR029033">
    <property type="entry name" value="His_PPase_superfam"/>
</dbReference>